<dbReference type="EMBL" id="AVOT02011728">
    <property type="protein sequence ID" value="MBW0492732.1"/>
    <property type="molecule type" value="Genomic_DNA"/>
</dbReference>
<gene>
    <name evidence="1" type="ORF">O181_032447</name>
</gene>
<dbReference type="Proteomes" id="UP000765509">
    <property type="component" value="Unassembled WGS sequence"/>
</dbReference>
<comment type="caution">
    <text evidence="1">The sequence shown here is derived from an EMBL/GenBank/DDBJ whole genome shotgun (WGS) entry which is preliminary data.</text>
</comment>
<proteinExistence type="predicted"/>
<evidence type="ECO:0000313" key="2">
    <source>
        <dbReference type="Proteomes" id="UP000765509"/>
    </source>
</evidence>
<keyword evidence="2" id="KW-1185">Reference proteome</keyword>
<sequence length="126" mass="13491">MAPATGCTWWEMRTGVGLGCGMGDGVIGEAKIGLAVEDLGEGGRTKDGTEDRTGFISVAYVYQDSEGIKIWDYIFIYGPAQGPQMWGSRTFLGPNQQTRTSPPILGKTCLFMDLGHPVWSLGTPGT</sequence>
<evidence type="ECO:0000313" key="1">
    <source>
        <dbReference type="EMBL" id="MBW0492732.1"/>
    </source>
</evidence>
<accession>A0A9Q3H693</accession>
<name>A0A9Q3H693_9BASI</name>
<reference evidence="1" key="1">
    <citation type="submission" date="2021-03" db="EMBL/GenBank/DDBJ databases">
        <title>Draft genome sequence of rust myrtle Austropuccinia psidii MF-1, a brazilian biotype.</title>
        <authorList>
            <person name="Quecine M.C."/>
            <person name="Pachon D.M.R."/>
            <person name="Bonatelli M.L."/>
            <person name="Correr F.H."/>
            <person name="Franceschini L.M."/>
            <person name="Leite T.F."/>
            <person name="Margarido G.R.A."/>
            <person name="Almeida C.A."/>
            <person name="Ferrarezi J.A."/>
            <person name="Labate C.A."/>
        </authorList>
    </citation>
    <scope>NUCLEOTIDE SEQUENCE</scope>
    <source>
        <strain evidence="1">MF-1</strain>
    </source>
</reference>
<dbReference type="AlphaFoldDB" id="A0A9Q3H693"/>
<protein>
    <submittedName>
        <fullName evidence="1">Uncharacterized protein</fullName>
    </submittedName>
</protein>
<organism evidence="1 2">
    <name type="scientific">Austropuccinia psidii MF-1</name>
    <dbReference type="NCBI Taxonomy" id="1389203"/>
    <lineage>
        <taxon>Eukaryota</taxon>
        <taxon>Fungi</taxon>
        <taxon>Dikarya</taxon>
        <taxon>Basidiomycota</taxon>
        <taxon>Pucciniomycotina</taxon>
        <taxon>Pucciniomycetes</taxon>
        <taxon>Pucciniales</taxon>
        <taxon>Sphaerophragmiaceae</taxon>
        <taxon>Austropuccinia</taxon>
    </lineage>
</organism>